<dbReference type="FunFam" id="3.40.50.1460:FF:000001">
    <property type="entry name" value="Caspase-3 preproprotein"/>
    <property type="match status" value="1"/>
</dbReference>
<dbReference type="Gene3D" id="3.40.50.1460">
    <property type="match status" value="1"/>
</dbReference>
<dbReference type="PROSITE" id="PS50207">
    <property type="entry name" value="CASPASE_P10"/>
    <property type="match status" value="1"/>
</dbReference>
<feature type="active site" evidence="7">
    <location>
        <position position="198"/>
    </location>
</feature>
<keyword evidence="3" id="KW-0053">Apoptosis</keyword>
<sequence>MSVKPTVVGDEIEELEELDDFSIDDDIDARPDRSSFIPSVLSPYLVLYFPSKKKKNDSRSSIKKSQDQETSYNMTFENVGKCIIINNKHFKSCTEMGERHGTDKDAEALVKCFRNLGFQVTVHNDCTCAKMETVLKTVSEEDHKNSACFVCIILSHGDQGSIYGTDGLTSIKELAAHFRGDRCKTLLEKPKLFFIQACQGTEFDDGVQADSGSFSETDAQPHYKVPVEADFLFAYSTVPGYYSWRNPGTGSWFIQSLCTVLNEHGKSLELMQLLTRVNYRVARHYQSCTDSPDFNEKKQMPCIVSMLTKELYFPK</sequence>
<gene>
    <name evidence="11" type="ORF">J0S82_009644</name>
</gene>
<evidence type="ECO:0000256" key="8">
    <source>
        <dbReference type="RuleBase" id="RU003971"/>
    </source>
</evidence>
<dbReference type="InterPro" id="IPR002138">
    <property type="entry name" value="Pept_C14_p10"/>
</dbReference>
<dbReference type="Proteomes" id="UP000700334">
    <property type="component" value="Unassembled WGS sequence"/>
</dbReference>
<evidence type="ECO:0000259" key="9">
    <source>
        <dbReference type="PROSITE" id="PS50207"/>
    </source>
</evidence>
<evidence type="ECO:0000256" key="2">
    <source>
        <dbReference type="ARBA" id="ARBA00022670"/>
    </source>
</evidence>
<dbReference type="Pfam" id="PF00656">
    <property type="entry name" value="Peptidase_C14"/>
    <property type="match status" value="1"/>
</dbReference>
<dbReference type="InterPro" id="IPR015917">
    <property type="entry name" value="Pept_C14A"/>
</dbReference>
<proteinExistence type="inferred from homology"/>
<dbReference type="InterPro" id="IPR029030">
    <property type="entry name" value="Caspase-like_dom_sf"/>
</dbReference>
<evidence type="ECO:0000256" key="1">
    <source>
        <dbReference type="ARBA" id="ARBA00010134"/>
    </source>
</evidence>
<dbReference type="PIRSF" id="PIRSF038001">
    <property type="entry name" value="Caspase_ICE"/>
    <property type="match status" value="1"/>
</dbReference>
<evidence type="ECO:0000256" key="3">
    <source>
        <dbReference type="ARBA" id="ARBA00022703"/>
    </source>
</evidence>
<comment type="caution">
    <text evidence="11">The sequence shown here is derived from an EMBL/GenBank/DDBJ whole genome shotgun (WGS) entry which is preliminary data.</text>
</comment>
<dbReference type="GO" id="GO:0043525">
    <property type="term" value="P:positive regulation of neuron apoptotic process"/>
    <property type="evidence" value="ECO:0007669"/>
    <property type="project" value="TreeGrafter"/>
</dbReference>
<evidence type="ECO:0000256" key="7">
    <source>
        <dbReference type="PIRSR" id="PIRSR038001-1"/>
    </source>
</evidence>
<dbReference type="AlphaFoldDB" id="A0A8J6A972"/>
<evidence type="ECO:0000256" key="4">
    <source>
        <dbReference type="ARBA" id="ARBA00022801"/>
    </source>
</evidence>
<dbReference type="InterPro" id="IPR033139">
    <property type="entry name" value="Caspase_cys_AS"/>
</dbReference>
<evidence type="ECO:0000313" key="11">
    <source>
        <dbReference type="EMBL" id="KAG8517409.1"/>
    </source>
</evidence>
<feature type="domain" description="Caspase family p10" evidence="9">
    <location>
        <begin position="221"/>
        <end position="315"/>
    </location>
</feature>
<comment type="similarity">
    <text evidence="1 8">Belongs to the peptidase C14A family.</text>
</comment>
<dbReference type="PANTHER" id="PTHR10454:SF31">
    <property type="entry name" value="CASPASE-7"/>
    <property type="match status" value="1"/>
</dbReference>
<keyword evidence="5" id="KW-0788">Thiol protease</keyword>
<reference evidence="11" key="1">
    <citation type="journal article" date="2021" name="Evol. Appl.">
        <title>The genome of the Pyrenean desman and the effects of bottlenecks and inbreeding on the genomic landscape of an endangered species.</title>
        <authorList>
            <person name="Escoda L."/>
            <person name="Castresana J."/>
        </authorList>
    </citation>
    <scope>NUCLEOTIDE SEQUENCE</scope>
    <source>
        <strain evidence="11">IBE-C5619</strain>
    </source>
</reference>
<organism evidence="11 12">
    <name type="scientific">Galemys pyrenaicus</name>
    <name type="common">Iberian desman</name>
    <name type="synonym">Pyrenean desman</name>
    <dbReference type="NCBI Taxonomy" id="202257"/>
    <lineage>
        <taxon>Eukaryota</taxon>
        <taxon>Metazoa</taxon>
        <taxon>Chordata</taxon>
        <taxon>Craniata</taxon>
        <taxon>Vertebrata</taxon>
        <taxon>Euteleostomi</taxon>
        <taxon>Mammalia</taxon>
        <taxon>Eutheria</taxon>
        <taxon>Laurasiatheria</taxon>
        <taxon>Eulipotyphla</taxon>
        <taxon>Talpidae</taxon>
        <taxon>Galemys</taxon>
    </lineage>
</organism>
<dbReference type="PROSITE" id="PS01122">
    <property type="entry name" value="CASPASE_CYS"/>
    <property type="match status" value="1"/>
</dbReference>
<keyword evidence="4" id="KW-0378">Hydrolase</keyword>
<protein>
    <submittedName>
        <fullName evidence="11">Caspase-7</fullName>
    </submittedName>
</protein>
<evidence type="ECO:0000256" key="6">
    <source>
        <dbReference type="ARBA" id="ARBA00023145"/>
    </source>
</evidence>
<evidence type="ECO:0000256" key="5">
    <source>
        <dbReference type="ARBA" id="ARBA00022807"/>
    </source>
</evidence>
<dbReference type="InterPro" id="IPR011600">
    <property type="entry name" value="Pept_C14_caspase"/>
</dbReference>
<dbReference type="InterPro" id="IPR002398">
    <property type="entry name" value="Pept_C14"/>
</dbReference>
<dbReference type="PRINTS" id="PR00376">
    <property type="entry name" value="IL1BCENZYME"/>
</dbReference>
<dbReference type="InterPro" id="IPR016129">
    <property type="entry name" value="Caspase_his_AS"/>
</dbReference>
<keyword evidence="6" id="KW-0865">Zymogen</keyword>
<evidence type="ECO:0000313" key="12">
    <source>
        <dbReference type="Proteomes" id="UP000700334"/>
    </source>
</evidence>
<dbReference type="GO" id="GO:0097194">
    <property type="term" value="P:execution phase of apoptosis"/>
    <property type="evidence" value="ECO:0007669"/>
    <property type="project" value="TreeGrafter"/>
</dbReference>
<feature type="domain" description="Caspase family p20" evidence="10">
    <location>
        <begin position="78"/>
        <end position="202"/>
    </location>
</feature>
<dbReference type="SUPFAM" id="SSF52129">
    <property type="entry name" value="Caspase-like"/>
    <property type="match status" value="1"/>
</dbReference>
<feature type="active site" evidence="7">
    <location>
        <position position="156"/>
    </location>
</feature>
<dbReference type="GO" id="GO:0005737">
    <property type="term" value="C:cytoplasm"/>
    <property type="evidence" value="ECO:0007669"/>
    <property type="project" value="TreeGrafter"/>
</dbReference>
<dbReference type="PROSITE" id="PS50208">
    <property type="entry name" value="CASPASE_P20"/>
    <property type="match status" value="1"/>
</dbReference>
<dbReference type="GO" id="GO:0006508">
    <property type="term" value="P:proteolysis"/>
    <property type="evidence" value="ECO:0007669"/>
    <property type="project" value="UniProtKB-KW"/>
</dbReference>
<dbReference type="PROSITE" id="PS01121">
    <property type="entry name" value="CASPASE_HIS"/>
    <property type="match status" value="1"/>
</dbReference>
<name>A0A8J6A972_GALPY</name>
<dbReference type="GO" id="GO:0004197">
    <property type="term" value="F:cysteine-type endopeptidase activity"/>
    <property type="evidence" value="ECO:0007669"/>
    <property type="project" value="InterPro"/>
</dbReference>
<keyword evidence="2" id="KW-0645">Protease</keyword>
<dbReference type="OrthoDB" id="6116485at2759"/>
<dbReference type="InterPro" id="IPR001309">
    <property type="entry name" value="Pept_C14_p20"/>
</dbReference>
<keyword evidence="12" id="KW-1185">Reference proteome</keyword>
<dbReference type="PANTHER" id="PTHR10454">
    <property type="entry name" value="CASPASE"/>
    <property type="match status" value="1"/>
</dbReference>
<accession>A0A8J6A972</accession>
<dbReference type="EMBL" id="JAGFMF010011658">
    <property type="protein sequence ID" value="KAG8517409.1"/>
    <property type="molecule type" value="Genomic_DNA"/>
</dbReference>
<dbReference type="SMART" id="SM00115">
    <property type="entry name" value="CASc"/>
    <property type="match status" value="1"/>
</dbReference>
<dbReference type="CDD" id="cd00032">
    <property type="entry name" value="CASc"/>
    <property type="match status" value="1"/>
</dbReference>
<evidence type="ECO:0000259" key="10">
    <source>
        <dbReference type="PROSITE" id="PS50208"/>
    </source>
</evidence>